<dbReference type="CDD" id="cd15843">
    <property type="entry name" value="R-SNARE"/>
    <property type="match status" value="1"/>
</dbReference>
<gene>
    <name evidence="4" type="ORF">MSPICULIGERA_LOCUS22922</name>
</gene>
<sequence>MSNLAMDPNKISVLYSNKLMTENNSQNGQTQRMHELRAQVEDVKTIMSNNVEMMMERGERLENIEQRSEQLANSSANFKMNARRVQRKFCMLNAKWTIISIVFAVILFAILIVLILNWAGVFKKNN</sequence>
<comment type="caution">
    <text evidence="4">The sequence shown here is derived from an EMBL/GenBank/DDBJ whole genome shotgun (WGS) entry which is preliminary data.</text>
</comment>
<keyword evidence="1" id="KW-0175">Coiled coil</keyword>
<evidence type="ECO:0000313" key="5">
    <source>
        <dbReference type="Proteomes" id="UP001177023"/>
    </source>
</evidence>
<keyword evidence="5" id="KW-1185">Reference proteome</keyword>
<dbReference type="PRINTS" id="PR00219">
    <property type="entry name" value="SYNAPTOBREVN"/>
</dbReference>
<keyword evidence="2" id="KW-0812">Transmembrane</keyword>
<evidence type="ECO:0000259" key="3">
    <source>
        <dbReference type="PROSITE" id="PS50892"/>
    </source>
</evidence>
<dbReference type="EMBL" id="CATQJA010002701">
    <property type="protein sequence ID" value="CAJ0584884.1"/>
    <property type="molecule type" value="Genomic_DNA"/>
</dbReference>
<feature type="non-terminal residue" evidence="4">
    <location>
        <position position="1"/>
    </location>
</feature>
<dbReference type="PROSITE" id="PS50892">
    <property type="entry name" value="V_SNARE"/>
    <property type="match status" value="1"/>
</dbReference>
<dbReference type="InterPro" id="IPR042855">
    <property type="entry name" value="V_SNARE_CC"/>
</dbReference>
<proteinExistence type="predicted"/>
<feature type="domain" description="V-SNARE coiled-coil homology" evidence="3">
    <location>
        <begin position="32"/>
        <end position="92"/>
    </location>
</feature>
<name>A0AA36GBD2_9BILA</name>
<reference evidence="4" key="1">
    <citation type="submission" date="2023-06" db="EMBL/GenBank/DDBJ databases">
        <authorList>
            <person name="Delattre M."/>
        </authorList>
    </citation>
    <scope>NUCLEOTIDE SEQUENCE</scope>
    <source>
        <strain evidence="4">AF72</strain>
    </source>
</reference>
<evidence type="ECO:0000256" key="2">
    <source>
        <dbReference type="SAM" id="Phobius"/>
    </source>
</evidence>
<feature type="transmembrane region" description="Helical" evidence="2">
    <location>
        <begin position="96"/>
        <end position="119"/>
    </location>
</feature>
<dbReference type="AlphaFoldDB" id="A0AA36GBD2"/>
<dbReference type="SUPFAM" id="SSF58038">
    <property type="entry name" value="SNARE fusion complex"/>
    <property type="match status" value="1"/>
</dbReference>
<accession>A0AA36GBD2</accession>
<dbReference type="Gene3D" id="1.20.5.110">
    <property type="match status" value="1"/>
</dbReference>
<evidence type="ECO:0000313" key="4">
    <source>
        <dbReference type="EMBL" id="CAJ0584884.1"/>
    </source>
</evidence>
<dbReference type="InterPro" id="IPR016444">
    <property type="entry name" value="Synaptobrevin/VAMP"/>
</dbReference>
<dbReference type="GO" id="GO:0016020">
    <property type="term" value="C:membrane"/>
    <property type="evidence" value="ECO:0007669"/>
    <property type="project" value="InterPro"/>
</dbReference>
<dbReference type="GO" id="GO:0016192">
    <property type="term" value="P:vesicle-mediated transport"/>
    <property type="evidence" value="ECO:0007669"/>
    <property type="project" value="InterPro"/>
</dbReference>
<protein>
    <recommendedName>
        <fullName evidence="3">V-SNARE coiled-coil homology domain-containing protein</fullName>
    </recommendedName>
</protein>
<dbReference type="Pfam" id="PF00957">
    <property type="entry name" value="Synaptobrevin"/>
    <property type="match status" value="1"/>
</dbReference>
<organism evidence="4 5">
    <name type="scientific">Mesorhabditis spiculigera</name>
    <dbReference type="NCBI Taxonomy" id="96644"/>
    <lineage>
        <taxon>Eukaryota</taxon>
        <taxon>Metazoa</taxon>
        <taxon>Ecdysozoa</taxon>
        <taxon>Nematoda</taxon>
        <taxon>Chromadorea</taxon>
        <taxon>Rhabditida</taxon>
        <taxon>Rhabditina</taxon>
        <taxon>Rhabditomorpha</taxon>
        <taxon>Rhabditoidea</taxon>
        <taxon>Rhabditidae</taxon>
        <taxon>Mesorhabditinae</taxon>
        <taxon>Mesorhabditis</taxon>
    </lineage>
</organism>
<keyword evidence="2" id="KW-0472">Membrane</keyword>
<dbReference type="InterPro" id="IPR001388">
    <property type="entry name" value="Synaptobrevin-like"/>
</dbReference>
<keyword evidence="2" id="KW-1133">Transmembrane helix</keyword>
<dbReference type="PANTHER" id="PTHR45701">
    <property type="entry name" value="SYNAPTOBREVIN FAMILY MEMBER"/>
    <property type="match status" value="1"/>
</dbReference>
<evidence type="ECO:0000256" key="1">
    <source>
        <dbReference type="PROSITE-ProRule" id="PRU00290"/>
    </source>
</evidence>
<dbReference type="Proteomes" id="UP001177023">
    <property type="component" value="Unassembled WGS sequence"/>
</dbReference>